<dbReference type="InterPro" id="IPR036396">
    <property type="entry name" value="Cyt_P450_sf"/>
</dbReference>
<sequence>MHVILYCVIGYVVLLALFQLYHRCISHLGRVNFSNKTPKAIITPWYFPWTGPILSVFNVESFFKQCRKKYGEVFSLLFFGKWVTFICDVPPEDRKIFFTTSNLGMNEAAELLFGDVYPGAKFLSEGGTIEHMHQIFSPTQLTNVAKNLSIVLHDVLNPTDGIIWRGKDSIVIDVFDFVYDLTIRLNVLNFSSPRLYKECIEEVVELYSILDFEKNKMRHIFDGLIKKIGFGTQKDKAWKRWVEQLSPDIYRKLHLIENCIPEDDQNTSGVDAIYKCVEACKKKLDRKSKPFDPEFVAFIIFSTFFPAQLNTYTASALLILEYIKHSQDDIGLKMKKEFDDNPNLSELTVHDLNRMDYTEACIHEVIRRSTFSQLFFRLCTKNLSLSNGIVIPAGNITICPSTTARDLYKEPDLFDPERHLEPRQENKGDIYRAVPFGRGKHACSGERYGKMQIKVLMTALHRMCNVEFADEQSKNYEAKMNRNMLAGLSRPTIPVNIRLSKKQYYN</sequence>
<dbReference type="PRINTS" id="PR00465">
    <property type="entry name" value="EP450IV"/>
</dbReference>
<dbReference type="GO" id="GO:0016705">
    <property type="term" value="F:oxidoreductase activity, acting on paired donors, with incorporation or reduction of molecular oxygen"/>
    <property type="evidence" value="ECO:0007669"/>
    <property type="project" value="InterPro"/>
</dbReference>
<keyword evidence="7" id="KW-1185">Reference proteome</keyword>
<dbReference type="Proteomes" id="UP001431209">
    <property type="component" value="Unassembled WGS sequence"/>
</dbReference>
<dbReference type="GO" id="GO:0005506">
    <property type="term" value="F:iron ion binding"/>
    <property type="evidence" value="ECO:0007669"/>
    <property type="project" value="InterPro"/>
</dbReference>
<dbReference type="GO" id="GO:0004497">
    <property type="term" value="F:monooxygenase activity"/>
    <property type="evidence" value="ECO:0007669"/>
    <property type="project" value="InterPro"/>
</dbReference>
<dbReference type="InterPro" id="IPR002403">
    <property type="entry name" value="Cyt_P450_E_grp-IV"/>
</dbReference>
<feature type="binding site" description="axial binding residue" evidence="5">
    <location>
        <position position="443"/>
    </location>
    <ligand>
        <name>heme</name>
        <dbReference type="ChEBI" id="CHEBI:30413"/>
    </ligand>
    <ligandPart>
        <name>Fe</name>
        <dbReference type="ChEBI" id="CHEBI:18248"/>
    </ligandPart>
</feature>
<gene>
    <name evidence="6" type="ORF">AKO1_001488</name>
</gene>
<evidence type="ECO:0000256" key="1">
    <source>
        <dbReference type="ARBA" id="ARBA00010617"/>
    </source>
</evidence>
<comment type="similarity">
    <text evidence="1">Belongs to the cytochrome P450 family.</text>
</comment>
<keyword evidence="4 5" id="KW-0408">Iron</keyword>
<dbReference type="PANTHER" id="PTHR24304:SF2">
    <property type="entry name" value="24-HYDROXYCHOLESTEROL 7-ALPHA-HYDROXYLASE"/>
    <property type="match status" value="1"/>
</dbReference>
<evidence type="ECO:0000256" key="4">
    <source>
        <dbReference type="ARBA" id="ARBA00023004"/>
    </source>
</evidence>
<comment type="caution">
    <text evidence="6">The sequence shown here is derived from an EMBL/GenBank/DDBJ whole genome shotgun (WGS) entry which is preliminary data.</text>
</comment>
<reference evidence="6 7" key="1">
    <citation type="submission" date="2024-03" db="EMBL/GenBank/DDBJ databases">
        <title>The Acrasis kona genome and developmental transcriptomes reveal deep origins of eukaryotic multicellular pathways.</title>
        <authorList>
            <person name="Sheikh S."/>
            <person name="Fu C.-J."/>
            <person name="Brown M.W."/>
            <person name="Baldauf S.L."/>
        </authorList>
    </citation>
    <scope>NUCLEOTIDE SEQUENCE [LARGE SCALE GENOMIC DNA]</scope>
    <source>
        <strain evidence="6 7">ATCC MYA-3509</strain>
    </source>
</reference>
<dbReference type="CDD" id="cd00302">
    <property type="entry name" value="cytochrome_P450"/>
    <property type="match status" value="1"/>
</dbReference>
<dbReference type="PANTHER" id="PTHR24304">
    <property type="entry name" value="CYTOCHROME P450 FAMILY 7"/>
    <property type="match status" value="1"/>
</dbReference>
<dbReference type="SUPFAM" id="SSF48264">
    <property type="entry name" value="Cytochrome P450"/>
    <property type="match status" value="1"/>
</dbReference>
<protein>
    <submittedName>
        <fullName evidence="6">Cytochrome P450</fullName>
    </submittedName>
</protein>
<dbReference type="GO" id="GO:0020037">
    <property type="term" value="F:heme binding"/>
    <property type="evidence" value="ECO:0007669"/>
    <property type="project" value="InterPro"/>
</dbReference>
<comment type="cofactor">
    <cofactor evidence="5">
        <name>heme</name>
        <dbReference type="ChEBI" id="CHEBI:30413"/>
    </cofactor>
</comment>
<evidence type="ECO:0000313" key="6">
    <source>
        <dbReference type="EMBL" id="KAL0486513.1"/>
    </source>
</evidence>
<evidence type="ECO:0000313" key="7">
    <source>
        <dbReference type="Proteomes" id="UP001431209"/>
    </source>
</evidence>
<keyword evidence="2 5" id="KW-0349">Heme</keyword>
<evidence type="ECO:0000256" key="3">
    <source>
        <dbReference type="ARBA" id="ARBA00022723"/>
    </source>
</evidence>
<keyword evidence="3 5" id="KW-0479">Metal-binding</keyword>
<dbReference type="InterPro" id="IPR001128">
    <property type="entry name" value="Cyt_P450"/>
</dbReference>
<dbReference type="InterPro" id="IPR050529">
    <property type="entry name" value="CYP450_sterol_14alpha_dmase"/>
</dbReference>
<proteinExistence type="inferred from homology"/>
<evidence type="ECO:0000256" key="2">
    <source>
        <dbReference type="ARBA" id="ARBA00022617"/>
    </source>
</evidence>
<name>A0AAW2Z9J0_9EUKA</name>
<dbReference type="AlphaFoldDB" id="A0AAW2Z9J0"/>
<evidence type="ECO:0000256" key="5">
    <source>
        <dbReference type="PIRSR" id="PIRSR602403-1"/>
    </source>
</evidence>
<dbReference type="EMBL" id="JAOPGA020001236">
    <property type="protein sequence ID" value="KAL0486513.1"/>
    <property type="molecule type" value="Genomic_DNA"/>
</dbReference>
<dbReference type="Gene3D" id="1.10.630.10">
    <property type="entry name" value="Cytochrome P450"/>
    <property type="match status" value="1"/>
</dbReference>
<organism evidence="6 7">
    <name type="scientific">Acrasis kona</name>
    <dbReference type="NCBI Taxonomy" id="1008807"/>
    <lineage>
        <taxon>Eukaryota</taxon>
        <taxon>Discoba</taxon>
        <taxon>Heterolobosea</taxon>
        <taxon>Tetramitia</taxon>
        <taxon>Eutetramitia</taxon>
        <taxon>Acrasidae</taxon>
        <taxon>Acrasis</taxon>
    </lineage>
</organism>
<dbReference type="Pfam" id="PF00067">
    <property type="entry name" value="p450"/>
    <property type="match status" value="1"/>
</dbReference>
<accession>A0AAW2Z9J0</accession>